<organism evidence="2 3">
    <name type="scientific">Nocardioides zhouii</name>
    <dbReference type="NCBI Taxonomy" id="1168729"/>
    <lineage>
        <taxon>Bacteria</taxon>
        <taxon>Bacillati</taxon>
        <taxon>Actinomycetota</taxon>
        <taxon>Actinomycetes</taxon>
        <taxon>Propionibacteriales</taxon>
        <taxon>Nocardioidaceae</taxon>
        <taxon>Nocardioides</taxon>
    </lineage>
</organism>
<evidence type="ECO:0000256" key="1">
    <source>
        <dbReference type="SAM" id="SignalP"/>
    </source>
</evidence>
<dbReference type="RefSeq" id="WP_129428561.1">
    <property type="nucleotide sequence ID" value="NZ_SDWV01000027.1"/>
</dbReference>
<comment type="caution">
    <text evidence="2">The sequence shown here is derived from an EMBL/GenBank/DDBJ whole genome shotgun (WGS) entry which is preliminary data.</text>
</comment>
<dbReference type="Gene3D" id="2.50.20.20">
    <property type="match status" value="1"/>
</dbReference>
<reference evidence="2 3" key="1">
    <citation type="submission" date="2019-01" db="EMBL/GenBank/DDBJ databases">
        <title>Novel species of Nocardioides.</title>
        <authorList>
            <person name="Liu Q."/>
            <person name="X Y.-H."/>
        </authorList>
    </citation>
    <scope>NUCLEOTIDE SEQUENCE [LARGE SCALE GENOMIC DNA]</scope>
    <source>
        <strain evidence="2 3">HLT2-9</strain>
    </source>
</reference>
<evidence type="ECO:0000313" key="3">
    <source>
        <dbReference type="Proteomes" id="UP000291101"/>
    </source>
</evidence>
<dbReference type="AlphaFoldDB" id="A0A4Q2SK67"/>
<dbReference type="PROSITE" id="PS51257">
    <property type="entry name" value="PROKAR_LIPOPROTEIN"/>
    <property type="match status" value="1"/>
</dbReference>
<gene>
    <name evidence="2" type="ORF">EUA94_19750</name>
</gene>
<feature type="signal peptide" evidence="1">
    <location>
        <begin position="1"/>
        <end position="26"/>
    </location>
</feature>
<name>A0A4Q2SK67_9ACTN</name>
<evidence type="ECO:0008006" key="4">
    <source>
        <dbReference type="Google" id="ProtNLM"/>
    </source>
</evidence>
<accession>A0A4Q2SK67</accession>
<dbReference type="Proteomes" id="UP000291101">
    <property type="component" value="Unassembled WGS sequence"/>
</dbReference>
<keyword evidence="1" id="KW-0732">Signal</keyword>
<sequence length="243" mass="26528">MNVVRARQAVAAALAALLLTSCGSLPSEVGFLKRHNEFLDQSPHAIAKAAFADMQKVKSLRILGTVNLDDEEGARMDVRLEGSECVATFDVEEGSMTFLQNDKGSWIRPDNDIWRSKTSSTQEATKVLDRYAGKWFDAGTSPFAKLCNVDKLLKGFEVDEGDRGTIDVGKVEKVGDVDAIPLSGRDGKKRCTLWIAVEAPHHVVKLSQKEPNQMPEVLAFEEFGAEVDAPSPDKKDIVVLPGS</sequence>
<dbReference type="OrthoDB" id="3780642at2"/>
<proteinExistence type="predicted"/>
<keyword evidence="3" id="KW-1185">Reference proteome</keyword>
<feature type="chain" id="PRO_5020829511" description="LppX_LprAFG lipoprotein" evidence="1">
    <location>
        <begin position="27"/>
        <end position="243"/>
    </location>
</feature>
<dbReference type="EMBL" id="SDWV01000027">
    <property type="protein sequence ID" value="RYC05311.1"/>
    <property type="molecule type" value="Genomic_DNA"/>
</dbReference>
<evidence type="ECO:0000313" key="2">
    <source>
        <dbReference type="EMBL" id="RYC05311.1"/>
    </source>
</evidence>
<protein>
    <recommendedName>
        <fullName evidence="4">LppX_LprAFG lipoprotein</fullName>
    </recommendedName>
</protein>